<accession>A0A444WF70</accession>
<organism evidence="2 3">
    <name type="scientific">Flavobacterium beibuense</name>
    <dbReference type="NCBI Taxonomy" id="657326"/>
    <lineage>
        <taxon>Bacteria</taxon>
        <taxon>Pseudomonadati</taxon>
        <taxon>Bacteroidota</taxon>
        <taxon>Flavobacteriia</taxon>
        <taxon>Flavobacteriales</taxon>
        <taxon>Flavobacteriaceae</taxon>
        <taxon>Flavobacterium</taxon>
    </lineage>
</organism>
<feature type="transmembrane region" description="Helical" evidence="1">
    <location>
        <begin position="124"/>
        <end position="144"/>
    </location>
</feature>
<name>A0A444WF70_9FLAO</name>
<evidence type="ECO:0000313" key="3">
    <source>
        <dbReference type="Proteomes" id="UP000289775"/>
    </source>
</evidence>
<gene>
    <name evidence="2" type="ORF">NU09_1108</name>
</gene>
<dbReference type="RefSeq" id="WP_129750254.1">
    <property type="nucleotide sequence ID" value="NZ_JUIW01000003.1"/>
</dbReference>
<feature type="transmembrane region" description="Helical" evidence="1">
    <location>
        <begin position="150"/>
        <end position="169"/>
    </location>
</feature>
<reference evidence="2 3" key="1">
    <citation type="submission" date="2014-12" db="EMBL/GenBank/DDBJ databases">
        <title>Genome sequence of Flavobacterium beibuense RSKm HC5.</title>
        <authorList>
            <person name="Kim J.F."/>
            <person name="Song J.Y."/>
            <person name="Kwak M.-J."/>
            <person name="Lee S.-W."/>
        </authorList>
    </citation>
    <scope>NUCLEOTIDE SEQUENCE [LARGE SCALE GENOMIC DNA]</scope>
    <source>
        <strain evidence="2 3">RSKm HC5</strain>
    </source>
</reference>
<keyword evidence="1" id="KW-1133">Transmembrane helix</keyword>
<proteinExistence type="predicted"/>
<sequence length="259" mass="29234">MQNKLGFPVFFNLVKGNKLFWLGLAFTALGIFVFLPLSLILPSLADAHKKYNHELIYEKGIEKEAVINKITVKKNVTYNKQHPVLISYSYDDNGKKVYDKFETLDLHKQDNMFSNMHKKVKIKVYNGQSAIVGLEPFAFIFPGFKAFFPFPLAGIIMLMIGILPALKVYRIYKNGTEREAQIYALMPVSSGVLITAAVTRKASVDYHYLSKNGNKLLGHATAPIGFLANNAVNDTVSIYVSADDETKSYLSPKYLMRKY</sequence>
<evidence type="ECO:0008006" key="4">
    <source>
        <dbReference type="Google" id="ProtNLM"/>
    </source>
</evidence>
<protein>
    <recommendedName>
        <fullName evidence="4">DUF3592 domain containing protein</fullName>
    </recommendedName>
</protein>
<comment type="caution">
    <text evidence="2">The sequence shown here is derived from an EMBL/GenBank/DDBJ whole genome shotgun (WGS) entry which is preliminary data.</text>
</comment>
<evidence type="ECO:0000313" key="2">
    <source>
        <dbReference type="EMBL" id="RYJ44498.1"/>
    </source>
</evidence>
<keyword evidence="3" id="KW-1185">Reference proteome</keyword>
<dbReference type="Proteomes" id="UP000289775">
    <property type="component" value="Unassembled WGS sequence"/>
</dbReference>
<dbReference type="AlphaFoldDB" id="A0A444WF70"/>
<keyword evidence="1" id="KW-0472">Membrane</keyword>
<dbReference type="OrthoDB" id="1339184at2"/>
<evidence type="ECO:0000256" key="1">
    <source>
        <dbReference type="SAM" id="Phobius"/>
    </source>
</evidence>
<dbReference type="EMBL" id="JUIW01000003">
    <property type="protein sequence ID" value="RYJ44498.1"/>
    <property type="molecule type" value="Genomic_DNA"/>
</dbReference>
<keyword evidence="1" id="KW-0812">Transmembrane</keyword>
<feature type="transmembrane region" description="Helical" evidence="1">
    <location>
        <begin position="20"/>
        <end position="41"/>
    </location>
</feature>